<dbReference type="GO" id="GO:0097002">
    <property type="term" value="C:mitochondrial inner boundary membrane"/>
    <property type="evidence" value="ECO:0007669"/>
    <property type="project" value="UniProtKB-ARBA"/>
</dbReference>
<keyword evidence="14" id="KW-0496">Mitochondrion</keyword>
<organism evidence="22 23">
    <name type="scientific">Yarrowia lipolytica</name>
    <name type="common">Candida lipolytica</name>
    <dbReference type="NCBI Taxonomy" id="4952"/>
    <lineage>
        <taxon>Eukaryota</taxon>
        <taxon>Fungi</taxon>
        <taxon>Dikarya</taxon>
        <taxon>Ascomycota</taxon>
        <taxon>Saccharomycotina</taxon>
        <taxon>Dipodascomycetes</taxon>
        <taxon>Dipodascales</taxon>
        <taxon>Dipodascales incertae sedis</taxon>
        <taxon>Yarrowia</taxon>
    </lineage>
</organism>
<dbReference type="GO" id="GO:0008270">
    <property type="term" value="F:zinc ion binding"/>
    <property type="evidence" value="ECO:0007669"/>
    <property type="project" value="InterPro"/>
</dbReference>
<evidence type="ECO:0000256" key="10">
    <source>
        <dbReference type="ARBA" id="ARBA00022833"/>
    </source>
</evidence>
<dbReference type="InterPro" id="IPR027417">
    <property type="entry name" value="P-loop_NTPase"/>
</dbReference>
<keyword evidence="8" id="KW-0547">Nucleotide-binding</keyword>
<keyword evidence="18" id="KW-0175">Coiled coil</keyword>
<dbReference type="VEuPathDB" id="FungiDB:YALI1_B03979g"/>
<dbReference type="PROSITE" id="PS00674">
    <property type="entry name" value="AAA"/>
    <property type="match status" value="1"/>
</dbReference>
<dbReference type="InterPro" id="IPR041569">
    <property type="entry name" value="AAA_lid_3"/>
</dbReference>
<dbReference type="Gene3D" id="3.40.50.300">
    <property type="entry name" value="P-loop containing nucleotide triphosphate hydrolases"/>
    <property type="match status" value="1"/>
</dbReference>
<dbReference type="GO" id="GO:0034982">
    <property type="term" value="P:mitochondrial protein processing"/>
    <property type="evidence" value="ECO:0007669"/>
    <property type="project" value="TreeGrafter"/>
</dbReference>
<dbReference type="eggNOG" id="KOG0731">
    <property type="taxonomic scope" value="Eukaryota"/>
</dbReference>
<keyword evidence="13" id="KW-0482">Metalloprotease</keyword>
<dbReference type="NCBIfam" id="TIGR01241">
    <property type="entry name" value="FtsH_fam"/>
    <property type="match status" value="1"/>
</dbReference>
<dbReference type="GO" id="GO:0005745">
    <property type="term" value="C:m-AAA complex"/>
    <property type="evidence" value="ECO:0007669"/>
    <property type="project" value="TreeGrafter"/>
</dbReference>
<evidence type="ECO:0000256" key="11">
    <source>
        <dbReference type="ARBA" id="ARBA00022840"/>
    </source>
</evidence>
<dbReference type="GO" id="GO:0006465">
    <property type="term" value="P:signal peptide processing"/>
    <property type="evidence" value="ECO:0007669"/>
    <property type="project" value="UniProtKB-ARBA"/>
</dbReference>
<evidence type="ECO:0000256" key="17">
    <source>
        <dbReference type="ARBA" id="ARBA00065348"/>
    </source>
</evidence>
<dbReference type="Pfam" id="PF01434">
    <property type="entry name" value="Peptidase_M41"/>
    <property type="match status" value="1"/>
</dbReference>
<evidence type="ECO:0000256" key="6">
    <source>
        <dbReference type="ARBA" id="ARBA00022692"/>
    </source>
</evidence>
<dbReference type="GO" id="GO:0004222">
    <property type="term" value="F:metalloendopeptidase activity"/>
    <property type="evidence" value="ECO:0007669"/>
    <property type="project" value="InterPro"/>
</dbReference>
<dbReference type="GO" id="GO:0030163">
    <property type="term" value="P:protein catabolic process"/>
    <property type="evidence" value="ECO:0007669"/>
    <property type="project" value="UniProtKB-ARBA"/>
</dbReference>
<dbReference type="GO" id="GO:0140567">
    <property type="term" value="F:membrane protein dislocase activity"/>
    <property type="evidence" value="ECO:0007669"/>
    <property type="project" value="UniProtKB-ARBA"/>
</dbReference>
<evidence type="ECO:0000256" key="9">
    <source>
        <dbReference type="ARBA" id="ARBA00022801"/>
    </source>
</evidence>
<evidence type="ECO:0000256" key="12">
    <source>
        <dbReference type="ARBA" id="ARBA00022989"/>
    </source>
</evidence>
<comment type="subcellular location">
    <subcellularLocation>
        <location evidence="2">Mitochondrion membrane</location>
        <topology evidence="2">Multi-pass membrane protein</topology>
    </subcellularLocation>
</comment>
<dbReference type="GO" id="GO:0005524">
    <property type="term" value="F:ATP binding"/>
    <property type="evidence" value="ECO:0007669"/>
    <property type="project" value="UniProtKB-KW"/>
</dbReference>
<feature type="domain" description="AAA+ ATPase" evidence="21">
    <location>
        <begin position="300"/>
        <end position="440"/>
    </location>
</feature>
<dbReference type="GO" id="GO:0016887">
    <property type="term" value="F:ATP hydrolysis activity"/>
    <property type="evidence" value="ECO:0007669"/>
    <property type="project" value="InterPro"/>
</dbReference>
<reference evidence="22 23" key="1">
    <citation type="journal article" date="2016" name="PLoS ONE">
        <title>Sequence Assembly of Yarrowia lipolytica Strain W29/CLIB89 Shows Transposable Element Diversity.</title>
        <authorList>
            <person name="Magnan C."/>
            <person name="Yu J."/>
            <person name="Chang I."/>
            <person name="Jahn E."/>
            <person name="Kanomata Y."/>
            <person name="Wu J."/>
            <person name="Zeller M."/>
            <person name="Oakes M."/>
            <person name="Baldi P."/>
            <person name="Sandmeyer S."/>
        </authorList>
    </citation>
    <scope>NUCLEOTIDE SEQUENCE [LARGE SCALE GENOMIC DNA]</scope>
    <source>
        <strain evidence="23">CLIB89(W29)</strain>
    </source>
</reference>
<dbReference type="Gene3D" id="1.20.58.760">
    <property type="entry name" value="Peptidase M41"/>
    <property type="match status" value="1"/>
</dbReference>
<dbReference type="InterPro" id="IPR005936">
    <property type="entry name" value="FtsH"/>
</dbReference>
<dbReference type="HAMAP" id="MF_01458">
    <property type="entry name" value="FtsH"/>
    <property type="match status" value="1"/>
</dbReference>
<dbReference type="SUPFAM" id="SSF140990">
    <property type="entry name" value="FtsH protease domain-like"/>
    <property type="match status" value="1"/>
</dbReference>
<dbReference type="OrthoDB" id="1413014at2759"/>
<dbReference type="PANTHER" id="PTHR43655:SF2">
    <property type="entry name" value="AFG3 LIKE MATRIX AAA PEPTIDASE SUBUNIT 2, ISOFORM A"/>
    <property type="match status" value="1"/>
</dbReference>
<dbReference type="CDD" id="cd19501">
    <property type="entry name" value="RecA-like_FtsH"/>
    <property type="match status" value="1"/>
</dbReference>
<comment type="subunit">
    <text evidence="17">Component of the 850 kDa m-AAA protease complex, a heterohexamer composed of YTA12/RCA1 and YTA10/AFG3. Associates with the prohibitin complex, composed of PHB1 and PHB2, inhibiting the activity of the m-AAA protease complex.</text>
</comment>
<evidence type="ECO:0000256" key="8">
    <source>
        <dbReference type="ARBA" id="ARBA00022741"/>
    </source>
</evidence>
<evidence type="ECO:0000256" key="1">
    <source>
        <dbReference type="ARBA" id="ARBA00001947"/>
    </source>
</evidence>
<evidence type="ECO:0000256" key="2">
    <source>
        <dbReference type="ARBA" id="ARBA00004225"/>
    </source>
</evidence>
<keyword evidence="7" id="KW-0479">Metal-binding</keyword>
<dbReference type="InterPro" id="IPR003959">
    <property type="entry name" value="ATPase_AAA_core"/>
</dbReference>
<dbReference type="FunFam" id="1.10.8.60:FF:000019">
    <property type="entry name" value="AFG3-like AAA ATPase 2"/>
    <property type="match status" value="1"/>
</dbReference>
<evidence type="ECO:0000259" key="21">
    <source>
        <dbReference type="SMART" id="SM00382"/>
    </source>
</evidence>
<dbReference type="Proteomes" id="UP000182444">
    <property type="component" value="Chromosome 1B"/>
</dbReference>
<dbReference type="OMA" id="INWFQEL"/>
<evidence type="ECO:0000256" key="7">
    <source>
        <dbReference type="ARBA" id="ARBA00022723"/>
    </source>
</evidence>
<evidence type="ECO:0000256" key="3">
    <source>
        <dbReference type="ARBA" id="ARBA00010044"/>
    </source>
</evidence>
<proteinExistence type="inferred from homology"/>
<dbReference type="SUPFAM" id="SSF52540">
    <property type="entry name" value="P-loop containing nucleoside triphosphate hydrolases"/>
    <property type="match status" value="1"/>
</dbReference>
<comment type="cofactor">
    <cofactor evidence="1">
        <name>Zn(2+)</name>
        <dbReference type="ChEBI" id="CHEBI:29105"/>
    </cofactor>
</comment>
<dbReference type="InterPro" id="IPR037219">
    <property type="entry name" value="Peptidase_M41-like"/>
</dbReference>
<keyword evidence="5" id="KW-0645">Protease</keyword>
<comment type="similarity">
    <text evidence="4">In the N-terminal section; belongs to the AAA ATPase family.</text>
</comment>
<feature type="region of interest" description="Disordered" evidence="19">
    <location>
        <begin position="45"/>
        <end position="95"/>
    </location>
</feature>
<dbReference type="RefSeq" id="XP_500430.1">
    <property type="nucleotide sequence ID" value="XM_500430.3"/>
</dbReference>
<evidence type="ECO:0000256" key="19">
    <source>
        <dbReference type="SAM" id="MobiDB-lite"/>
    </source>
</evidence>
<dbReference type="SMART" id="SM00382">
    <property type="entry name" value="AAA"/>
    <property type="match status" value="1"/>
</dbReference>
<dbReference type="GO" id="GO:0004176">
    <property type="term" value="F:ATP-dependent peptidase activity"/>
    <property type="evidence" value="ECO:0007669"/>
    <property type="project" value="InterPro"/>
</dbReference>
<evidence type="ECO:0000313" key="23">
    <source>
        <dbReference type="Proteomes" id="UP000182444"/>
    </source>
</evidence>
<accession>A0A1H6PRV8</accession>
<feature type="region of interest" description="Disordered" evidence="19">
    <location>
        <begin position="717"/>
        <end position="763"/>
    </location>
</feature>
<dbReference type="EMBL" id="CP017554">
    <property type="protein sequence ID" value="AOW01130.1"/>
    <property type="molecule type" value="Genomic_DNA"/>
</dbReference>
<dbReference type="GO" id="GO:0065003">
    <property type="term" value="P:protein-containing complex assembly"/>
    <property type="evidence" value="ECO:0007669"/>
    <property type="project" value="UniProtKB-ARBA"/>
</dbReference>
<dbReference type="PANTHER" id="PTHR43655">
    <property type="entry name" value="ATP-DEPENDENT PROTEASE"/>
    <property type="match status" value="1"/>
</dbReference>
<keyword evidence="9" id="KW-0378">Hydrolase</keyword>
<feature type="coiled-coil region" evidence="18">
    <location>
        <begin position="169"/>
        <end position="196"/>
    </location>
</feature>
<dbReference type="GeneID" id="2907569"/>
<feature type="transmembrane region" description="Helical" evidence="20">
    <location>
        <begin position="208"/>
        <end position="228"/>
    </location>
</feature>
<sequence length="763" mass="83978">MNPSIVSLRTLRVGLRVATRAHTLPVAQRRLFSFQTSSSLLRNWVFNKPQNDKKEKDDKNAPGGMWWQNHRQEGGNNNQGGQGGDGKDPKKPNLPMGESILTNLLVFALLSWYLSSPSNSGPKLSWQEFQSGYLEKGMVKKMTVENGQRVVAELTSPVQQPNGTTTSIVEFAIGSVESFERRMEEAQDALHIAAADRIPIHYVRRSSLLGTLLPLIPTILMLAGFFFISRLGRQGGKGGPGGGGGLFGMGKSKAKLFNKETDVKTNFSDVAGMDEAKVEIMEFVNFLKDPKKYEKLGAKIPRGAILSGPPGTGKTLVAKATAGEAGVPFLSVSGSEFMEMFVGVGASRVRDLFKQARQMAPSIVFIDEIDAIGKARGDATRGGGNDEREATLNQLLVEMDGFESSDHVVVLAGTNRPDVLDPALLRPGRFDRHISIDNPTVEGRKAVFMVHLQKIVTDLDREDLASRLAALTPGFSGANVANVCNEAALIAARADADSVDIKHFEQAIERVIAGLEKKTMVFTPDEKKTIAYHEAGHAICGWFLEHAHPLLKVSIIPRGKALGYAQYLPPDLNLLSEAQITDQLVMTLGGRVSEEIYFGDITNGAADDLRKVTQYATSMVTSLGMSPKIGPVNFEVAEDGFNKPYSEETANVIDHEIRRIISEAHTKCHELIRSKSKEMDLVAEELLKKEVITREDMIRLLGKRPWSEKNDAFDKYLDNKEVKMADKAQSEAKEIEKDENEVKKDDEEEKKDDSKDGKDKEEK</sequence>
<dbReference type="Gene3D" id="3.40.1690.20">
    <property type="match status" value="1"/>
</dbReference>
<dbReference type="AlphaFoldDB" id="A0A1H6PRV8"/>
<evidence type="ECO:0000256" key="14">
    <source>
        <dbReference type="ARBA" id="ARBA00023128"/>
    </source>
</evidence>
<evidence type="ECO:0000256" key="18">
    <source>
        <dbReference type="SAM" id="Coils"/>
    </source>
</evidence>
<dbReference type="Pfam" id="PF00004">
    <property type="entry name" value="AAA"/>
    <property type="match status" value="1"/>
</dbReference>
<keyword evidence="11" id="KW-0067">ATP-binding</keyword>
<comment type="similarity">
    <text evidence="3">In the C-terminal section; belongs to the peptidase M41 family.</text>
</comment>
<dbReference type="InterPro" id="IPR050928">
    <property type="entry name" value="ATP-dep_Zn_Metalloprotease"/>
</dbReference>
<dbReference type="InterPro" id="IPR000642">
    <property type="entry name" value="Peptidase_M41"/>
</dbReference>
<dbReference type="InterPro" id="IPR011546">
    <property type="entry name" value="Pept_M41_FtsH_extracell"/>
</dbReference>
<name>A0A1H6PRV8_YARLL</name>
<protein>
    <recommendedName>
        <fullName evidence="21">AAA+ ATPase domain-containing protein</fullName>
    </recommendedName>
</protein>
<comment type="catalytic activity">
    <reaction evidence="16">
        <text>ATP + H2O = ADP + phosphate + H(+)</text>
        <dbReference type="Rhea" id="RHEA:13065"/>
        <dbReference type="ChEBI" id="CHEBI:15377"/>
        <dbReference type="ChEBI" id="CHEBI:15378"/>
        <dbReference type="ChEBI" id="CHEBI:30616"/>
        <dbReference type="ChEBI" id="CHEBI:43474"/>
        <dbReference type="ChEBI" id="CHEBI:456216"/>
    </reaction>
    <physiologicalReaction direction="left-to-right" evidence="16">
        <dbReference type="Rhea" id="RHEA:13066"/>
    </physiologicalReaction>
</comment>
<keyword evidence="10" id="KW-0862">Zinc</keyword>
<gene>
    <name evidence="22" type="ORF">YALI1_B03979g</name>
</gene>
<evidence type="ECO:0000256" key="20">
    <source>
        <dbReference type="SAM" id="Phobius"/>
    </source>
</evidence>
<dbReference type="VEuPathDB" id="FungiDB:YALI0_B02574g"/>
<evidence type="ECO:0000256" key="16">
    <source>
        <dbReference type="ARBA" id="ARBA00048778"/>
    </source>
</evidence>
<keyword evidence="6 20" id="KW-0812">Transmembrane</keyword>
<dbReference type="Pfam" id="PF06480">
    <property type="entry name" value="FtsH_ext"/>
    <property type="match status" value="1"/>
</dbReference>
<dbReference type="InterPro" id="IPR003593">
    <property type="entry name" value="AAA+_ATPase"/>
</dbReference>
<dbReference type="FunFam" id="3.40.50.300:FF:000001">
    <property type="entry name" value="ATP-dependent zinc metalloprotease FtsH"/>
    <property type="match status" value="1"/>
</dbReference>
<dbReference type="InterPro" id="IPR003960">
    <property type="entry name" value="ATPase_AAA_CS"/>
</dbReference>
<feature type="compositionally biased region" description="Basic and acidic residues" evidence="19">
    <location>
        <begin position="50"/>
        <end position="60"/>
    </location>
</feature>
<dbReference type="Pfam" id="PF17862">
    <property type="entry name" value="AAA_lid_3"/>
    <property type="match status" value="1"/>
</dbReference>
<evidence type="ECO:0000256" key="5">
    <source>
        <dbReference type="ARBA" id="ARBA00022670"/>
    </source>
</evidence>
<keyword evidence="15 20" id="KW-0472">Membrane</keyword>
<dbReference type="Gene3D" id="1.10.8.60">
    <property type="match status" value="1"/>
</dbReference>
<evidence type="ECO:0000313" key="22">
    <source>
        <dbReference type="EMBL" id="AOW01130.1"/>
    </source>
</evidence>
<evidence type="ECO:0000256" key="4">
    <source>
        <dbReference type="ARBA" id="ARBA00010550"/>
    </source>
</evidence>
<dbReference type="FunFam" id="1.20.58.760:FF:000003">
    <property type="entry name" value="AFG3-like AAA ATPase 2"/>
    <property type="match status" value="1"/>
</dbReference>
<keyword evidence="12 20" id="KW-1133">Transmembrane helix</keyword>
<evidence type="ECO:0000256" key="13">
    <source>
        <dbReference type="ARBA" id="ARBA00023049"/>
    </source>
</evidence>
<evidence type="ECO:0000256" key="15">
    <source>
        <dbReference type="ARBA" id="ARBA00023136"/>
    </source>
</evidence>
<dbReference type="KEGG" id="yli:2907569"/>